<keyword evidence="2" id="KW-0945">Host-virus interaction</keyword>
<keyword evidence="5" id="KW-0946">Virion</keyword>
<dbReference type="GO" id="GO:0046718">
    <property type="term" value="P:symbiont entry into host cell"/>
    <property type="evidence" value="ECO:0007669"/>
    <property type="project" value="UniProtKB-KW"/>
</dbReference>
<evidence type="ECO:0000313" key="10">
    <source>
        <dbReference type="EMBL" id="AWY10490.1"/>
    </source>
</evidence>
<feature type="region of interest" description="Disordered" evidence="8">
    <location>
        <begin position="207"/>
        <end position="233"/>
    </location>
</feature>
<proteinExistence type="predicted"/>
<evidence type="ECO:0000256" key="8">
    <source>
        <dbReference type="SAM" id="MobiDB-lite"/>
    </source>
</evidence>
<evidence type="ECO:0000256" key="5">
    <source>
        <dbReference type="ARBA" id="ARBA00022844"/>
    </source>
</evidence>
<sequence>MALAPKTVLTYPLNGTNRDFTIPFEYLARKFVQVTLIGTDRKLLTLNIDYRFTLRTIITLTKNWGPADGYERIEIRRYTSATERLVDFSDGSILRAYDLNTSQVQSLHIAEEGRDVASDTIGVNNDGDLDARGRKIVNLADATSDGDAVTLRQEKAWSASALNQANRAEQQANASANSAAQSFQDANRAGSQAAAAADANTKAQDAAVRSYGDANRSTQFANESSRHAGNSAQSANEAAIWAAHPENVPAQGNKYSSYHYSRKSADSAAQSFQDANRSKSEADRAAVEAGKLGNANDFMSTLGGINHGTGLVSFKSSYGLLAKSVTTHGNVESYGNLISRGSVVGVYATSDSTGPEGNAHFWFYSKSGASKGIIYSTGAAGEIVTQTGSGSNSLIVKSQKGVAYIGDHQIYTNGNLNPALYLVKHNGTHSATKMFAANNPWTLQPTDQNYSASIELREAAELSTKTGGDIVFAPGLSFHYGGYNIRKLVMSSDSRLKYGTHNGGFRNVKVTPSAQVSLWAGSWSLGQTINIGAGRLGRHIHVWSSYGSLPRMCISVQIPIEDGAAIVISSGGGHWTVRFYADGRATMIDAGVVQPITEVTMCDDEAN</sequence>
<keyword evidence="4" id="KW-1161">Viral attachment to host cell</keyword>
<accession>A0A2Z4QIY6</accession>
<evidence type="ECO:0000259" key="9">
    <source>
        <dbReference type="Pfam" id="PF03906"/>
    </source>
</evidence>
<evidence type="ECO:0000313" key="11">
    <source>
        <dbReference type="Proteomes" id="UP000250566"/>
    </source>
</evidence>
<keyword evidence="11" id="KW-1185">Reference proteome</keyword>
<gene>
    <name evidence="10" type="ORF">PFP1_40</name>
</gene>
<evidence type="ECO:0000256" key="7">
    <source>
        <dbReference type="ARBA" id="ARBA00023296"/>
    </source>
</evidence>
<dbReference type="GO" id="GO:0098015">
    <property type="term" value="C:virus tail"/>
    <property type="evidence" value="ECO:0007669"/>
    <property type="project" value="UniProtKB-KW"/>
</dbReference>
<reference evidence="10 11" key="1">
    <citation type="submission" date="2018-04" db="EMBL/GenBank/DDBJ databases">
        <title>Complete genome sequence of an novle T7-like phage PFP1 for Pseudomonas fluorescens.</title>
        <authorList>
            <person name="Li M."/>
            <person name="Zhao Q."/>
        </authorList>
    </citation>
    <scope>NUCLEOTIDE SEQUENCE [LARGE SCALE GENOMIC DNA]</scope>
</reference>
<dbReference type="Proteomes" id="UP000250566">
    <property type="component" value="Segment"/>
</dbReference>
<protein>
    <submittedName>
        <fullName evidence="10">Tail fiber protein</fullName>
    </submittedName>
</protein>
<keyword evidence="6" id="KW-1233">Viral attachment to host adhesion receptor</keyword>
<name>A0A2Z4QIY6_9CAUD</name>
<dbReference type="InterPro" id="IPR005604">
    <property type="entry name" value="Phage_T7_tail_fibre-like_N"/>
</dbReference>
<dbReference type="EMBL" id="MH268168">
    <property type="protein sequence ID" value="AWY10490.1"/>
    <property type="molecule type" value="Genomic_DNA"/>
</dbReference>
<evidence type="ECO:0000256" key="4">
    <source>
        <dbReference type="ARBA" id="ARBA00022804"/>
    </source>
</evidence>
<evidence type="ECO:0000256" key="6">
    <source>
        <dbReference type="ARBA" id="ARBA00023165"/>
    </source>
</evidence>
<keyword evidence="7" id="KW-1160">Virus entry into host cell</keyword>
<evidence type="ECO:0000256" key="2">
    <source>
        <dbReference type="ARBA" id="ARBA00022581"/>
    </source>
</evidence>
<feature type="region of interest" description="Disordered" evidence="8">
    <location>
        <begin position="168"/>
        <end position="187"/>
    </location>
</feature>
<feature type="compositionally biased region" description="Polar residues" evidence="8">
    <location>
        <begin position="215"/>
        <end position="233"/>
    </location>
</feature>
<evidence type="ECO:0000256" key="1">
    <source>
        <dbReference type="ARBA" id="ARBA00004328"/>
    </source>
</evidence>
<evidence type="ECO:0000256" key="3">
    <source>
        <dbReference type="ARBA" id="ARBA00022732"/>
    </source>
</evidence>
<feature type="domain" description="Bacteriophage T7 tail fibre protein-like N-terminal" evidence="9">
    <location>
        <begin position="1"/>
        <end position="131"/>
    </location>
</feature>
<dbReference type="Pfam" id="PF03906">
    <property type="entry name" value="Phage_T7_tail"/>
    <property type="match status" value="1"/>
</dbReference>
<keyword evidence="3" id="KW-1227">Viral tail protein</keyword>
<organism evidence="10 11">
    <name type="scientific">Pseudomonas phage PFP1</name>
    <dbReference type="NCBI Taxonomy" id="2201462"/>
    <lineage>
        <taxon>Viruses</taxon>
        <taxon>Duplodnaviria</taxon>
        <taxon>Heunggongvirae</taxon>
        <taxon>Uroviricota</taxon>
        <taxon>Caudoviricetes</taxon>
        <taxon>Autographivirales</taxon>
        <taxon>Autotranscriptaviridae</taxon>
        <taxon>Studiervirinae</taxon>
        <taxon>Pfluvirus</taxon>
        <taxon>Pfluvirus PFP1</taxon>
        <taxon>Pifdecavirus PFP1</taxon>
    </lineage>
</organism>
<dbReference type="GO" id="GO:0098671">
    <property type="term" value="P:adhesion receptor-mediated virion attachment to host cell"/>
    <property type="evidence" value="ECO:0007669"/>
    <property type="project" value="UniProtKB-KW"/>
</dbReference>
<comment type="subcellular location">
    <subcellularLocation>
        <location evidence="1">Virion</location>
    </subcellularLocation>
</comment>